<comment type="caution">
    <text evidence="1">The sequence shown here is derived from an EMBL/GenBank/DDBJ whole genome shotgun (WGS) entry which is preliminary data.</text>
</comment>
<dbReference type="InterPro" id="IPR038763">
    <property type="entry name" value="DHH_sf"/>
</dbReference>
<dbReference type="EMBL" id="BBNU01000016">
    <property type="protein sequence ID" value="GAL81431.1"/>
    <property type="molecule type" value="Genomic_DNA"/>
</dbReference>
<protein>
    <submittedName>
        <fullName evidence="1">3'-to-5' oligoribonuclease A</fullName>
    </submittedName>
</protein>
<evidence type="ECO:0000313" key="1">
    <source>
        <dbReference type="EMBL" id="GAL81431.1"/>
    </source>
</evidence>
<dbReference type="Gene3D" id="3.90.1640.10">
    <property type="entry name" value="inorganic pyrophosphatase (n-terminal core)"/>
    <property type="match status" value="1"/>
</dbReference>
<proteinExistence type="predicted"/>
<name>A0A090WWT3_9FLAO</name>
<evidence type="ECO:0000313" key="2">
    <source>
        <dbReference type="Proteomes" id="UP000029643"/>
    </source>
</evidence>
<dbReference type="AlphaFoldDB" id="A0A090WWT3"/>
<dbReference type="SUPFAM" id="SSF64182">
    <property type="entry name" value="DHH phosphoesterases"/>
    <property type="match status" value="1"/>
</dbReference>
<dbReference type="Proteomes" id="UP000029643">
    <property type="component" value="Unassembled WGS sequence"/>
</dbReference>
<gene>
    <name evidence="1" type="ORF">JCM19274_1658</name>
</gene>
<accession>A0A090WWT3</accession>
<organism evidence="1 2">
    <name type="scientific">Algibacter lectus</name>
    <dbReference type="NCBI Taxonomy" id="221126"/>
    <lineage>
        <taxon>Bacteria</taxon>
        <taxon>Pseudomonadati</taxon>
        <taxon>Bacteroidota</taxon>
        <taxon>Flavobacteriia</taxon>
        <taxon>Flavobacteriales</taxon>
        <taxon>Flavobacteriaceae</taxon>
        <taxon>Algibacter</taxon>
    </lineage>
</organism>
<reference evidence="1 2" key="1">
    <citation type="journal article" date="2014" name="Genome Announc.">
        <title>Draft Genome Sequences of Marine Flavobacterium Algibacter lectus Strains SS8 and NR4.</title>
        <authorList>
            <person name="Takatani N."/>
            <person name="Nakanishi M."/>
            <person name="Meirelles P."/>
            <person name="Mino S."/>
            <person name="Suda W."/>
            <person name="Oshima K."/>
            <person name="Hattori M."/>
            <person name="Ohkuma M."/>
            <person name="Hosokawa M."/>
            <person name="Miyashita K."/>
            <person name="Thompson F.L."/>
            <person name="Niwa A."/>
            <person name="Sawabe T."/>
            <person name="Sawabe T."/>
        </authorList>
    </citation>
    <scope>NUCLEOTIDE SEQUENCE [LARGE SCALE GENOMIC DNA]</scope>
    <source>
        <strain evidence="2">JCM19274</strain>
    </source>
</reference>
<sequence length="79" mass="9001">MVYNFIDMLGDTDLIDADIATCIYVGIMTDTGSFRFRSTTNKTHEIIAKLLKKVLTTLKFIIIFTTQTAMNVCNYWVVP</sequence>